<dbReference type="EMBL" id="KN818239">
    <property type="protein sequence ID" value="KIL65837.1"/>
    <property type="molecule type" value="Genomic_DNA"/>
</dbReference>
<dbReference type="AlphaFoldDB" id="A0A0C2WVM9"/>
<feature type="compositionally biased region" description="Polar residues" evidence="1">
    <location>
        <begin position="8"/>
        <end position="21"/>
    </location>
</feature>
<evidence type="ECO:0000313" key="2">
    <source>
        <dbReference type="EMBL" id="KIL65837.1"/>
    </source>
</evidence>
<evidence type="ECO:0000313" key="3">
    <source>
        <dbReference type="Proteomes" id="UP000054549"/>
    </source>
</evidence>
<dbReference type="OrthoDB" id="3244423at2759"/>
<gene>
    <name evidence="2" type="ORF">M378DRAFT_439927</name>
</gene>
<organism evidence="2 3">
    <name type="scientific">Amanita muscaria (strain Koide BX008)</name>
    <dbReference type="NCBI Taxonomy" id="946122"/>
    <lineage>
        <taxon>Eukaryota</taxon>
        <taxon>Fungi</taxon>
        <taxon>Dikarya</taxon>
        <taxon>Basidiomycota</taxon>
        <taxon>Agaricomycotina</taxon>
        <taxon>Agaricomycetes</taxon>
        <taxon>Agaricomycetidae</taxon>
        <taxon>Agaricales</taxon>
        <taxon>Pluteineae</taxon>
        <taxon>Amanitaceae</taxon>
        <taxon>Amanita</taxon>
    </lineage>
</organism>
<dbReference type="Proteomes" id="UP000054549">
    <property type="component" value="Unassembled WGS sequence"/>
</dbReference>
<reference evidence="2 3" key="1">
    <citation type="submission" date="2014-04" db="EMBL/GenBank/DDBJ databases">
        <title>Evolutionary Origins and Diversification of the Mycorrhizal Mutualists.</title>
        <authorList>
            <consortium name="DOE Joint Genome Institute"/>
            <consortium name="Mycorrhizal Genomics Consortium"/>
            <person name="Kohler A."/>
            <person name="Kuo A."/>
            <person name="Nagy L.G."/>
            <person name="Floudas D."/>
            <person name="Copeland A."/>
            <person name="Barry K.W."/>
            <person name="Cichocki N."/>
            <person name="Veneault-Fourrey C."/>
            <person name="LaButti K."/>
            <person name="Lindquist E.A."/>
            <person name="Lipzen A."/>
            <person name="Lundell T."/>
            <person name="Morin E."/>
            <person name="Murat C."/>
            <person name="Riley R."/>
            <person name="Ohm R."/>
            <person name="Sun H."/>
            <person name="Tunlid A."/>
            <person name="Henrissat B."/>
            <person name="Grigoriev I.V."/>
            <person name="Hibbett D.S."/>
            <person name="Martin F."/>
        </authorList>
    </citation>
    <scope>NUCLEOTIDE SEQUENCE [LARGE SCALE GENOMIC DNA]</scope>
    <source>
        <strain evidence="2 3">Koide BX008</strain>
    </source>
</reference>
<proteinExistence type="predicted"/>
<dbReference type="STRING" id="946122.A0A0C2WVM9"/>
<feature type="region of interest" description="Disordered" evidence="1">
    <location>
        <begin position="1"/>
        <end position="28"/>
    </location>
</feature>
<dbReference type="HOGENOM" id="CLU_020999_3_3_1"/>
<accession>A0A0C2WVM9</accession>
<dbReference type="SUPFAM" id="SSF52047">
    <property type="entry name" value="RNI-like"/>
    <property type="match status" value="1"/>
</dbReference>
<keyword evidence="3" id="KW-1185">Reference proteome</keyword>
<dbReference type="InParanoid" id="A0A0C2WVM9"/>
<evidence type="ECO:0008006" key="4">
    <source>
        <dbReference type="Google" id="ProtNLM"/>
    </source>
</evidence>
<evidence type="ECO:0000256" key="1">
    <source>
        <dbReference type="SAM" id="MobiDB-lite"/>
    </source>
</evidence>
<name>A0A0C2WVM9_AMAMK</name>
<protein>
    <recommendedName>
        <fullName evidence="4">F-box domain-containing protein</fullName>
    </recommendedName>
</protein>
<sequence length="472" mass="53311">MPTKDANADSTSVHRSQSQSESDSRPAPVSICSMPLEVLSNIFKLGKSSCEDELEDDEAWPDQNSLPFEILVSHVNSHFRRTALSSSTLWSSIRITFVKSTSEVATYIERSGCCKLDVQLTLSHSSLEKTQELIELILPHSFRWRTFYYRSVCEAHKSGVLSCLADIAVPMLEVLSLSTDETEEAGNPAADDILQQTILIKGAPMLNFVRLRGFAIYSPLPPMTTVRILHLDQTKSVPLRNPTFRHVLSSPHNLEHLSIYGDMVADSTWPTVADIIHFPRLFSLRIYDVGGWAYTGLLLGFNAPSLKVLTLMGVQDQDLDRLWSIEDPSRFSSLQHLIFWDFDLLVSEWHHVFRLLCGITNFSSYYRTNRSTILHLLAEPGSIPLPWPHLASLSIIFDAEEGEEEEILLRKVINARCACGHPLDVMRLGVNEGVVAFMGCSPIGSTRIEYFRSLDKWPLGRDFRDWDDNLFL</sequence>